<dbReference type="InterPro" id="IPR027417">
    <property type="entry name" value="P-loop_NTPase"/>
</dbReference>
<sequence>MSIVQQFFKQVVTEHLAQQVSDLYLLPTATGQYQLLVRTPVKILPAIAIPPALGPQVITYLKYLANLDITEQRRPQTGQFTLPDFATINFRISTVGDYHQRETLVCRLIYDNHTVQPRFIFDDQLQQLIAITTQPGLHILAGPMGSGKTTTIYGVAQKLAQQNKIVLTIEDPVEINNANFIQLQVNNTADMTYTNLIKSGLRHRPDVFVIGEIRDTQTAQATVHAALSGHTVLTTIHALAASEVTTRLLEMGVKQAYLQASLRSVTYQRLIPNTKKQLHALQAQLSGSKIWESNGDEWNEALAYALAINKITTATYEEFKTIGS</sequence>
<gene>
    <name evidence="5" type="primary">comGA</name>
    <name evidence="5" type="ORF">WGH24286_00896</name>
</gene>
<dbReference type="Gene3D" id="3.30.450.90">
    <property type="match status" value="1"/>
</dbReference>
<dbReference type="Pfam" id="PF00437">
    <property type="entry name" value="T2SSE"/>
    <property type="match status" value="1"/>
</dbReference>
<dbReference type="NCBIfam" id="NF041000">
    <property type="entry name" value="ATPase_ComGA"/>
    <property type="match status" value="1"/>
</dbReference>
<dbReference type="Gene3D" id="3.40.50.300">
    <property type="entry name" value="P-loop containing nucleotide triphosphate hydrolases"/>
    <property type="match status" value="1"/>
</dbReference>
<dbReference type="InterPro" id="IPR047667">
    <property type="entry name" value="ATPase_ComGA"/>
</dbReference>
<keyword evidence="3" id="KW-0067">ATP-binding</keyword>
<evidence type="ECO:0000313" key="5">
    <source>
        <dbReference type="EMBL" id="CAH0418478.1"/>
    </source>
</evidence>
<dbReference type="RefSeq" id="WP_230098569.1">
    <property type="nucleotide sequence ID" value="NZ_CAKKNT010000009.1"/>
</dbReference>
<comment type="caution">
    <text evidence="5">The sequence shown here is derived from an EMBL/GenBank/DDBJ whole genome shotgun (WGS) entry which is preliminary data.</text>
</comment>
<dbReference type="CDD" id="cd01129">
    <property type="entry name" value="PulE-GspE-like"/>
    <property type="match status" value="1"/>
</dbReference>
<dbReference type="PANTHER" id="PTHR30258">
    <property type="entry name" value="TYPE II SECRETION SYSTEM PROTEIN GSPE-RELATED"/>
    <property type="match status" value="1"/>
</dbReference>
<protein>
    <submittedName>
        <fullName evidence="5">ComG operon protein 1</fullName>
    </submittedName>
</protein>
<dbReference type="EMBL" id="CAKKNT010000009">
    <property type="protein sequence ID" value="CAH0418478.1"/>
    <property type="molecule type" value="Genomic_DNA"/>
</dbReference>
<organism evidence="5 6">
    <name type="scientific">Periweissella ghanensis</name>
    <dbReference type="NCBI Taxonomy" id="467997"/>
    <lineage>
        <taxon>Bacteria</taxon>
        <taxon>Bacillati</taxon>
        <taxon>Bacillota</taxon>
        <taxon>Bacilli</taxon>
        <taxon>Lactobacillales</taxon>
        <taxon>Lactobacillaceae</taxon>
        <taxon>Periweissella</taxon>
    </lineage>
</organism>
<keyword evidence="6" id="KW-1185">Reference proteome</keyword>
<comment type="similarity">
    <text evidence="1">Belongs to the GSP E family.</text>
</comment>
<proteinExistence type="inferred from homology"/>
<evidence type="ECO:0000259" key="4">
    <source>
        <dbReference type="Pfam" id="PF00437"/>
    </source>
</evidence>
<dbReference type="PANTHER" id="PTHR30258:SF2">
    <property type="entry name" value="COMG OPERON PROTEIN 1"/>
    <property type="match status" value="1"/>
</dbReference>
<evidence type="ECO:0000256" key="1">
    <source>
        <dbReference type="ARBA" id="ARBA00006611"/>
    </source>
</evidence>
<dbReference type="SUPFAM" id="SSF52540">
    <property type="entry name" value="P-loop containing nucleoside triphosphate hydrolases"/>
    <property type="match status" value="1"/>
</dbReference>
<reference evidence="5 6" key="1">
    <citation type="submission" date="2021-11" db="EMBL/GenBank/DDBJ databases">
        <authorList>
            <person name="Depoorter E."/>
        </authorList>
    </citation>
    <scope>NUCLEOTIDE SEQUENCE [LARGE SCALE GENOMIC DNA]</scope>
    <source>
        <strain evidence="5 6">LMG 24286</strain>
    </source>
</reference>
<dbReference type="Proteomes" id="UP000789719">
    <property type="component" value="Unassembled WGS sequence"/>
</dbReference>
<evidence type="ECO:0000313" key="6">
    <source>
        <dbReference type="Proteomes" id="UP000789719"/>
    </source>
</evidence>
<dbReference type="InterPro" id="IPR001482">
    <property type="entry name" value="T2SS/T4SS_dom"/>
</dbReference>
<keyword evidence="2" id="KW-0547">Nucleotide-binding</keyword>
<accession>A0ABN8BPF8</accession>
<evidence type="ECO:0000256" key="2">
    <source>
        <dbReference type="ARBA" id="ARBA00022741"/>
    </source>
</evidence>
<evidence type="ECO:0000256" key="3">
    <source>
        <dbReference type="ARBA" id="ARBA00022840"/>
    </source>
</evidence>
<name>A0ABN8BPF8_9LACO</name>
<feature type="domain" description="Bacterial type II secretion system protein E" evidence="4">
    <location>
        <begin position="3"/>
        <end position="295"/>
    </location>
</feature>